<reference evidence="3 4" key="1">
    <citation type="submission" date="2020-01" db="EMBL/GenBank/DDBJ databases">
        <title>Genome sequencing of strain KACC 21265.</title>
        <authorList>
            <person name="Heo J."/>
            <person name="Kim S.-J."/>
            <person name="Kim J.-S."/>
            <person name="Hong S.-B."/>
            <person name="Kwon S.-W."/>
        </authorList>
    </citation>
    <scope>NUCLEOTIDE SEQUENCE [LARGE SCALE GENOMIC DNA]</scope>
    <source>
        <strain evidence="3 4">KACC 21265</strain>
    </source>
</reference>
<evidence type="ECO:0000313" key="4">
    <source>
        <dbReference type="Proteomes" id="UP000464787"/>
    </source>
</evidence>
<dbReference type="Gene3D" id="1.10.287.470">
    <property type="entry name" value="Helix hairpin bin"/>
    <property type="match status" value="1"/>
</dbReference>
<dbReference type="EMBL" id="CP047650">
    <property type="protein sequence ID" value="QHJ00347.1"/>
    <property type="molecule type" value="Genomic_DNA"/>
</dbReference>
<dbReference type="PANTHER" id="PTHR30469:SF15">
    <property type="entry name" value="HLYD FAMILY OF SECRETION PROTEINS"/>
    <property type="match status" value="1"/>
</dbReference>
<dbReference type="Gene3D" id="2.40.30.170">
    <property type="match status" value="1"/>
</dbReference>
<dbReference type="Proteomes" id="UP000464787">
    <property type="component" value="Chromosome"/>
</dbReference>
<dbReference type="Pfam" id="PF25989">
    <property type="entry name" value="YknX_C"/>
    <property type="match status" value="1"/>
</dbReference>
<accession>A0A857J8Z6</accession>
<dbReference type="GO" id="GO:0015562">
    <property type="term" value="F:efflux transmembrane transporter activity"/>
    <property type="evidence" value="ECO:0007669"/>
    <property type="project" value="TreeGrafter"/>
</dbReference>
<dbReference type="AlphaFoldDB" id="A0A857J8Z6"/>
<dbReference type="RefSeq" id="WP_160554157.1">
    <property type="nucleotide sequence ID" value="NZ_CP047650.1"/>
</dbReference>
<evidence type="ECO:0000256" key="1">
    <source>
        <dbReference type="ARBA" id="ARBA00009477"/>
    </source>
</evidence>
<dbReference type="InterPro" id="IPR006143">
    <property type="entry name" value="RND_pump_MFP"/>
</dbReference>
<dbReference type="SUPFAM" id="SSF111369">
    <property type="entry name" value="HlyD-like secretion proteins"/>
    <property type="match status" value="1"/>
</dbReference>
<dbReference type="InterPro" id="IPR058637">
    <property type="entry name" value="YknX-like_C"/>
</dbReference>
<proteinExistence type="inferred from homology"/>
<sequence length="369" mass="38294">MNRNTRIVLAIVVLAAGAGYGWHRWQQVSAAPAAAPATPPSAAVSTVLPQQAQAPITVEGYGDLLPAKVESVNFARPGILAALRVVAGQHVRQGDAVAQLSADPAAEASYRQARSALTLAEGELQRMRSLFALQLATASQVQTAEKAAADARSNLDAQEKLGGAMPASEGRAPFDGVVLALNAAQGDRLAAGAPVLQIGRTDRLKLNLGVEPAQRQRIRQGQPVALAPLQSLAGSGSLAASPDAAAPPAQGRVASIQDMVDARTQLLNVTVEVSPQADAALVPGMRLRGAIQVGQQQGWKLPRSAVLSDEKGGYVFQVQQGKARRLAVQSLLETGADVVVDGPLAADRPVVSQGNYELTDGMAVRKARP</sequence>
<evidence type="ECO:0000259" key="2">
    <source>
        <dbReference type="Pfam" id="PF25989"/>
    </source>
</evidence>
<dbReference type="Gene3D" id="2.40.420.20">
    <property type="match status" value="1"/>
</dbReference>
<name>A0A857J8Z6_9BURK</name>
<dbReference type="NCBIfam" id="TIGR01730">
    <property type="entry name" value="RND_mfp"/>
    <property type="match status" value="1"/>
</dbReference>
<dbReference type="GO" id="GO:1990281">
    <property type="term" value="C:efflux pump complex"/>
    <property type="evidence" value="ECO:0007669"/>
    <property type="project" value="TreeGrafter"/>
</dbReference>
<dbReference type="KEGG" id="xyk:GT347_21615"/>
<organism evidence="3 4">
    <name type="scientific">Xylophilus rhododendri</name>
    <dbReference type="NCBI Taxonomy" id="2697032"/>
    <lineage>
        <taxon>Bacteria</taxon>
        <taxon>Pseudomonadati</taxon>
        <taxon>Pseudomonadota</taxon>
        <taxon>Betaproteobacteria</taxon>
        <taxon>Burkholderiales</taxon>
        <taxon>Xylophilus</taxon>
    </lineage>
</organism>
<evidence type="ECO:0000313" key="3">
    <source>
        <dbReference type="EMBL" id="QHJ00347.1"/>
    </source>
</evidence>
<gene>
    <name evidence="3" type="ORF">GT347_21615</name>
</gene>
<keyword evidence="4" id="KW-1185">Reference proteome</keyword>
<dbReference type="PANTHER" id="PTHR30469">
    <property type="entry name" value="MULTIDRUG RESISTANCE PROTEIN MDTA"/>
    <property type="match status" value="1"/>
</dbReference>
<dbReference type="Gene3D" id="2.40.50.100">
    <property type="match status" value="1"/>
</dbReference>
<protein>
    <submittedName>
        <fullName evidence="3">Efflux RND transporter periplasmic adaptor subunit</fullName>
    </submittedName>
</protein>
<comment type="similarity">
    <text evidence="1">Belongs to the membrane fusion protein (MFP) (TC 8.A.1) family.</text>
</comment>
<feature type="domain" description="YknX-like C-terminal permuted SH3-like" evidence="2">
    <location>
        <begin position="300"/>
        <end position="365"/>
    </location>
</feature>